<evidence type="ECO:0000259" key="2">
    <source>
        <dbReference type="Pfam" id="PF13592"/>
    </source>
</evidence>
<gene>
    <name evidence="3" type="ORF">HND93_20540</name>
</gene>
<feature type="compositionally biased region" description="Basic and acidic residues" evidence="1">
    <location>
        <begin position="139"/>
        <end position="151"/>
    </location>
</feature>
<sequence>MRVWARRCGNGRAAARAYAIAHALEGMSRAEAARLAGMERQALRDAVMRYNTEGTDGLFDRPKGHRAEVLSEGEQAALAAVIYAGPDPAVDGVCTWTREALALWISRRFGKALHPHSLSRILRRMGLSRQKARPVLPRTDAKAQERFEKRGSARRWMPQRRPMPASG</sequence>
<protein>
    <submittedName>
        <fullName evidence="3">Helix-turn-helix domain-containing protein</fullName>
    </submittedName>
</protein>
<evidence type="ECO:0000313" key="4">
    <source>
        <dbReference type="Proteomes" id="UP000584642"/>
    </source>
</evidence>
<dbReference type="RefSeq" id="WP_180283873.1">
    <property type="nucleotide sequence ID" value="NZ_JABFDB010000014.1"/>
</dbReference>
<organism evidence="3 4">
    <name type="scientific">Azospirillum oleiclasticum</name>
    <dbReference type="NCBI Taxonomy" id="2735135"/>
    <lineage>
        <taxon>Bacteria</taxon>
        <taxon>Pseudomonadati</taxon>
        <taxon>Pseudomonadota</taxon>
        <taxon>Alphaproteobacteria</taxon>
        <taxon>Rhodospirillales</taxon>
        <taxon>Azospirillaceae</taxon>
        <taxon>Azospirillum</taxon>
    </lineage>
</organism>
<dbReference type="InterPro" id="IPR009057">
    <property type="entry name" value="Homeodomain-like_sf"/>
</dbReference>
<reference evidence="3 4" key="1">
    <citation type="submission" date="2020-05" db="EMBL/GenBank/DDBJ databases">
        <title>Azospirillum oleiclasticum sp. nov, a nitrogen-fixing and heavy crude oil-emulsifying bacterium isolated from the crude oil of Yumen Oilfield.</title>
        <authorList>
            <person name="Wu D."/>
            <person name="Cai M."/>
            <person name="Zhang X."/>
        </authorList>
    </citation>
    <scope>NUCLEOTIDE SEQUENCE [LARGE SCALE GENOMIC DNA]</scope>
    <source>
        <strain evidence="3 4">ROY-1-1-2</strain>
    </source>
</reference>
<dbReference type="SUPFAM" id="SSF46689">
    <property type="entry name" value="Homeodomain-like"/>
    <property type="match status" value="1"/>
</dbReference>
<proteinExistence type="predicted"/>
<dbReference type="InterPro" id="IPR025959">
    <property type="entry name" value="Winged_HTH_dom"/>
</dbReference>
<comment type="caution">
    <text evidence="3">The sequence shown here is derived from an EMBL/GenBank/DDBJ whole genome shotgun (WGS) entry which is preliminary data.</text>
</comment>
<dbReference type="Pfam" id="PF13551">
    <property type="entry name" value="HTH_29"/>
    <property type="match status" value="1"/>
</dbReference>
<accession>A0ABX2TCP6</accession>
<evidence type="ECO:0000313" key="3">
    <source>
        <dbReference type="EMBL" id="NYZ22109.1"/>
    </source>
</evidence>
<dbReference type="Pfam" id="PF13592">
    <property type="entry name" value="HTH_33"/>
    <property type="match status" value="1"/>
</dbReference>
<dbReference type="EMBL" id="JABFDB010000014">
    <property type="protein sequence ID" value="NYZ22109.1"/>
    <property type="molecule type" value="Genomic_DNA"/>
</dbReference>
<feature type="domain" description="Winged helix-turn helix" evidence="2">
    <location>
        <begin position="94"/>
        <end position="149"/>
    </location>
</feature>
<feature type="region of interest" description="Disordered" evidence="1">
    <location>
        <begin position="132"/>
        <end position="167"/>
    </location>
</feature>
<keyword evidence="4" id="KW-1185">Reference proteome</keyword>
<dbReference type="Proteomes" id="UP000584642">
    <property type="component" value="Unassembled WGS sequence"/>
</dbReference>
<evidence type="ECO:0000256" key="1">
    <source>
        <dbReference type="SAM" id="MobiDB-lite"/>
    </source>
</evidence>
<name>A0ABX2TCP6_9PROT</name>